<sequence>MVYYGVLSKGCQRCRQRKVKCDQRKPSCLRCEKAKTQCPGYRDLTDVVFRDDTERIIRRSRRHGSGGEDSPEALHDTTGESSLVSSPSTVQTHSTPRPAFCCSPASIPAIVTQPIDDIATHFFFVNYTTTGPPYTQRYLAWLTQACWGNSSTNPTRAVIEAFGMAGICNIFHAPQLMPKTRELYGRALAATNRALRDPIGVKADTTLLSVLFLGGYEIMTFTNWSQYSSWAAHIEGATALLKLRGPEKLSQEPGIQLYIQLRSSILHSCLQRGISVPPALMETSPIFNAGPIEEYFDLDRPVSIAEPSFRLANLRAAIKKGEITDSVAICEAALQIDRDLDAWSSSVPDEWNYTVVDGEPPDLYFEGKRHLHKDLWGVHVWNNWRIMRILTNQLILYHGGSEVITKVTDDGSTSLLAQLDAPEGSIQAAALARIRELSTDICISSPSIMGSPRAASLIWSLFVVSRETLNSDSVRRWAVENLRQINAVLGVRQAGFLADNEKAQHFERDFTITSSLVSEASSSSRKPEHRAPQRLLPG</sequence>
<dbReference type="Pfam" id="PF00172">
    <property type="entry name" value="Zn_clus"/>
    <property type="match status" value="1"/>
</dbReference>
<feature type="region of interest" description="Disordered" evidence="2">
    <location>
        <begin position="58"/>
        <end position="96"/>
    </location>
</feature>
<feature type="domain" description="Zn(2)-C6 fungal-type" evidence="3">
    <location>
        <begin position="10"/>
        <end position="38"/>
    </location>
</feature>
<feature type="compositionally biased region" description="Polar residues" evidence="2">
    <location>
        <begin position="79"/>
        <end position="95"/>
    </location>
</feature>
<organism evidence="4 5">
    <name type="scientific">Pleurostoma richardsiae</name>
    <dbReference type="NCBI Taxonomy" id="41990"/>
    <lineage>
        <taxon>Eukaryota</taxon>
        <taxon>Fungi</taxon>
        <taxon>Dikarya</taxon>
        <taxon>Ascomycota</taxon>
        <taxon>Pezizomycotina</taxon>
        <taxon>Sordariomycetes</taxon>
        <taxon>Sordariomycetidae</taxon>
        <taxon>Calosphaeriales</taxon>
        <taxon>Pleurostomataceae</taxon>
        <taxon>Pleurostoma</taxon>
    </lineage>
</organism>
<evidence type="ECO:0000259" key="3">
    <source>
        <dbReference type="PROSITE" id="PS50048"/>
    </source>
</evidence>
<dbReference type="GO" id="GO:0008270">
    <property type="term" value="F:zinc ion binding"/>
    <property type="evidence" value="ECO:0007669"/>
    <property type="project" value="InterPro"/>
</dbReference>
<gene>
    <name evidence="4" type="ORF">NKR23_g6046</name>
</gene>
<dbReference type="GO" id="GO:0000981">
    <property type="term" value="F:DNA-binding transcription factor activity, RNA polymerase II-specific"/>
    <property type="evidence" value="ECO:0007669"/>
    <property type="project" value="InterPro"/>
</dbReference>
<proteinExistence type="predicted"/>
<dbReference type="Proteomes" id="UP001174694">
    <property type="component" value="Unassembled WGS sequence"/>
</dbReference>
<evidence type="ECO:0000256" key="2">
    <source>
        <dbReference type="SAM" id="MobiDB-lite"/>
    </source>
</evidence>
<dbReference type="AlphaFoldDB" id="A0AA38VID7"/>
<feature type="region of interest" description="Disordered" evidence="2">
    <location>
        <begin position="518"/>
        <end position="538"/>
    </location>
</feature>
<dbReference type="InterPro" id="IPR053175">
    <property type="entry name" value="DHMBA_Reg_Transcription_Factor"/>
</dbReference>
<protein>
    <submittedName>
        <fullName evidence="4">Fungal specific transcription factor domain-containing protein</fullName>
    </submittedName>
</protein>
<dbReference type="SUPFAM" id="SSF57701">
    <property type="entry name" value="Zn2/Cys6 DNA-binding domain"/>
    <property type="match status" value="1"/>
</dbReference>
<evidence type="ECO:0000313" key="5">
    <source>
        <dbReference type="Proteomes" id="UP001174694"/>
    </source>
</evidence>
<dbReference type="InterPro" id="IPR001138">
    <property type="entry name" value="Zn2Cys6_DnaBD"/>
</dbReference>
<accession>A0AA38VID7</accession>
<evidence type="ECO:0000313" key="4">
    <source>
        <dbReference type="EMBL" id="KAJ9144280.1"/>
    </source>
</evidence>
<evidence type="ECO:0000256" key="1">
    <source>
        <dbReference type="ARBA" id="ARBA00023242"/>
    </source>
</evidence>
<keyword evidence="5" id="KW-1185">Reference proteome</keyword>
<dbReference type="InterPro" id="IPR036864">
    <property type="entry name" value="Zn2-C6_fun-type_DNA-bd_sf"/>
</dbReference>
<dbReference type="CDD" id="cd00067">
    <property type="entry name" value="GAL4"/>
    <property type="match status" value="1"/>
</dbReference>
<dbReference type="EMBL" id="JANBVO010000017">
    <property type="protein sequence ID" value="KAJ9144280.1"/>
    <property type="molecule type" value="Genomic_DNA"/>
</dbReference>
<dbReference type="PANTHER" id="PTHR38791:SF5">
    <property type="entry name" value="TRANSCRIPTION FACTOR DBAG-RELATED"/>
    <property type="match status" value="1"/>
</dbReference>
<reference evidence="4" key="1">
    <citation type="submission" date="2022-07" db="EMBL/GenBank/DDBJ databases">
        <title>Fungi with potential for degradation of polypropylene.</title>
        <authorList>
            <person name="Gostincar C."/>
        </authorList>
    </citation>
    <scope>NUCLEOTIDE SEQUENCE</scope>
    <source>
        <strain evidence="4">EXF-13308</strain>
    </source>
</reference>
<dbReference type="PROSITE" id="PS50048">
    <property type="entry name" value="ZN2_CY6_FUNGAL_2"/>
    <property type="match status" value="1"/>
</dbReference>
<dbReference type="PROSITE" id="PS00463">
    <property type="entry name" value="ZN2_CY6_FUNGAL_1"/>
    <property type="match status" value="1"/>
</dbReference>
<dbReference type="InterPro" id="IPR021858">
    <property type="entry name" value="Fun_TF"/>
</dbReference>
<dbReference type="SMART" id="SM00066">
    <property type="entry name" value="GAL4"/>
    <property type="match status" value="1"/>
</dbReference>
<dbReference type="PANTHER" id="PTHR38791">
    <property type="entry name" value="ZN(II)2CYS6 TRANSCRIPTION FACTOR (EUROFUNG)-RELATED-RELATED"/>
    <property type="match status" value="1"/>
</dbReference>
<dbReference type="Gene3D" id="4.10.240.10">
    <property type="entry name" value="Zn(2)-C6 fungal-type DNA-binding domain"/>
    <property type="match status" value="1"/>
</dbReference>
<keyword evidence="1" id="KW-0539">Nucleus</keyword>
<dbReference type="Pfam" id="PF11951">
    <property type="entry name" value="Fungal_trans_2"/>
    <property type="match status" value="1"/>
</dbReference>
<comment type="caution">
    <text evidence="4">The sequence shown here is derived from an EMBL/GenBank/DDBJ whole genome shotgun (WGS) entry which is preliminary data.</text>
</comment>
<name>A0AA38VID7_9PEZI</name>